<evidence type="ECO:0000256" key="2">
    <source>
        <dbReference type="ARBA" id="ARBA00022730"/>
    </source>
</evidence>
<name>A0ABP9BDQ3_9GAMM</name>
<dbReference type="InterPro" id="IPR019984">
    <property type="entry name" value="Ribosomal_uS17_bact/chlr"/>
</dbReference>
<dbReference type="InterPro" id="IPR012340">
    <property type="entry name" value="NA-bd_OB-fold"/>
</dbReference>
<gene>
    <name evidence="6 7" type="primary">rpsQ</name>
    <name evidence="7" type="ORF">GCM10023307_18240</name>
</gene>
<dbReference type="RefSeq" id="WP_345303003.1">
    <property type="nucleotide sequence ID" value="NZ_BAABJE010000007.1"/>
</dbReference>
<dbReference type="PRINTS" id="PR00973">
    <property type="entry name" value="RIBOSOMALS17"/>
</dbReference>
<keyword evidence="8" id="KW-1185">Reference proteome</keyword>
<dbReference type="EMBL" id="BAABJE010000007">
    <property type="protein sequence ID" value="GAA4793103.1"/>
    <property type="molecule type" value="Genomic_DNA"/>
</dbReference>
<dbReference type="SUPFAM" id="SSF50249">
    <property type="entry name" value="Nucleic acid-binding proteins"/>
    <property type="match status" value="1"/>
</dbReference>
<evidence type="ECO:0000256" key="5">
    <source>
        <dbReference type="ARBA" id="ARBA00023274"/>
    </source>
</evidence>
<proteinExistence type="inferred from homology"/>
<evidence type="ECO:0000313" key="8">
    <source>
        <dbReference type="Proteomes" id="UP001499959"/>
    </source>
</evidence>
<dbReference type="CDD" id="cd00364">
    <property type="entry name" value="Ribosomal_uS17"/>
    <property type="match status" value="1"/>
</dbReference>
<accession>A0ABP9BDQ3</accession>
<keyword evidence="4 6" id="KW-0689">Ribosomal protein</keyword>
<evidence type="ECO:0000256" key="6">
    <source>
        <dbReference type="HAMAP-Rule" id="MF_01345"/>
    </source>
</evidence>
<dbReference type="Proteomes" id="UP001499959">
    <property type="component" value="Unassembled WGS sequence"/>
</dbReference>
<reference evidence="8" key="1">
    <citation type="journal article" date="2019" name="Int. J. Syst. Evol. Microbiol.">
        <title>The Global Catalogue of Microorganisms (GCM) 10K type strain sequencing project: providing services to taxonomists for standard genome sequencing and annotation.</title>
        <authorList>
            <consortium name="The Broad Institute Genomics Platform"/>
            <consortium name="The Broad Institute Genome Sequencing Center for Infectious Disease"/>
            <person name="Wu L."/>
            <person name="Ma J."/>
        </authorList>
    </citation>
    <scope>NUCLEOTIDE SEQUENCE [LARGE SCALE GENOMIC DNA]</scope>
    <source>
        <strain evidence="8">JCM 18204</strain>
    </source>
</reference>
<keyword evidence="3 6" id="KW-0694">RNA-binding</keyword>
<dbReference type="NCBIfam" id="TIGR03635">
    <property type="entry name" value="uS17_bact"/>
    <property type="match status" value="1"/>
</dbReference>
<sequence length="87" mass="10011">MNNTEKKQRTVQGRVVSNKMDKTVTVLVERQVKHELYGKYIRRSTKLHAHDADNSCNEGDVVRVAECAPMSKTKNWRVVEIVERAAE</sequence>
<dbReference type="GO" id="GO:0005840">
    <property type="term" value="C:ribosome"/>
    <property type="evidence" value="ECO:0007669"/>
    <property type="project" value="UniProtKB-KW"/>
</dbReference>
<comment type="similarity">
    <text evidence="1 6">Belongs to the universal ribosomal protein uS17 family.</text>
</comment>
<comment type="function">
    <text evidence="6">One of the primary rRNA binding proteins, it binds specifically to the 5'-end of 16S ribosomal RNA.</text>
</comment>
<dbReference type="HAMAP" id="MF_01345_B">
    <property type="entry name" value="Ribosomal_uS17_B"/>
    <property type="match status" value="1"/>
</dbReference>
<evidence type="ECO:0000256" key="3">
    <source>
        <dbReference type="ARBA" id="ARBA00022884"/>
    </source>
</evidence>
<dbReference type="PANTHER" id="PTHR10744">
    <property type="entry name" value="40S RIBOSOMAL PROTEIN S11 FAMILY MEMBER"/>
    <property type="match status" value="1"/>
</dbReference>
<dbReference type="InterPro" id="IPR000266">
    <property type="entry name" value="Ribosomal_uS17"/>
</dbReference>
<comment type="subunit">
    <text evidence="6">Part of the 30S ribosomal subunit.</text>
</comment>
<protein>
    <recommendedName>
        <fullName evidence="6">Small ribosomal subunit protein uS17</fullName>
    </recommendedName>
</protein>
<dbReference type="Gene3D" id="2.40.50.140">
    <property type="entry name" value="Nucleic acid-binding proteins"/>
    <property type="match status" value="1"/>
</dbReference>
<dbReference type="NCBIfam" id="NF004123">
    <property type="entry name" value="PRK05610.1"/>
    <property type="match status" value="1"/>
</dbReference>
<keyword evidence="5 6" id="KW-0687">Ribonucleoprotein</keyword>
<comment type="caution">
    <text evidence="7">The sequence shown here is derived from an EMBL/GenBank/DDBJ whole genome shotgun (WGS) entry which is preliminary data.</text>
</comment>
<organism evidence="7 8">
    <name type="scientific">Lysobacter hankyongensis</name>
    <dbReference type="NCBI Taxonomy" id="1176535"/>
    <lineage>
        <taxon>Bacteria</taxon>
        <taxon>Pseudomonadati</taxon>
        <taxon>Pseudomonadota</taxon>
        <taxon>Gammaproteobacteria</taxon>
        <taxon>Lysobacterales</taxon>
        <taxon>Lysobacteraceae</taxon>
        <taxon>Lysobacter</taxon>
    </lineage>
</organism>
<dbReference type="PANTHER" id="PTHR10744:SF1">
    <property type="entry name" value="SMALL RIBOSOMAL SUBUNIT PROTEIN US17M"/>
    <property type="match status" value="1"/>
</dbReference>
<evidence type="ECO:0000313" key="7">
    <source>
        <dbReference type="EMBL" id="GAA4793103.1"/>
    </source>
</evidence>
<keyword evidence="2 6" id="KW-0699">rRNA-binding</keyword>
<dbReference type="Pfam" id="PF00366">
    <property type="entry name" value="Ribosomal_S17"/>
    <property type="match status" value="1"/>
</dbReference>
<evidence type="ECO:0000256" key="4">
    <source>
        <dbReference type="ARBA" id="ARBA00022980"/>
    </source>
</evidence>
<evidence type="ECO:0000256" key="1">
    <source>
        <dbReference type="ARBA" id="ARBA00010254"/>
    </source>
</evidence>